<dbReference type="AlphaFoldDB" id="A0A919IK18"/>
<dbReference type="Proteomes" id="UP000619479">
    <property type="component" value="Unassembled WGS sequence"/>
</dbReference>
<evidence type="ECO:0000313" key="2">
    <source>
        <dbReference type="EMBL" id="GID65966.1"/>
    </source>
</evidence>
<protein>
    <submittedName>
        <fullName evidence="2">Uncharacterized protein</fullName>
    </submittedName>
</protein>
<keyword evidence="3" id="KW-1185">Reference proteome</keyword>
<accession>A0A919IK18</accession>
<comment type="caution">
    <text evidence="2">The sequence shown here is derived from an EMBL/GenBank/DDBJ whole genome shotgun (WGS) entry which is preliminary data.</text>
</comment>
<dbReference type="RefSeq" id="WP_264653291.1">
    <property type="nucleotide sequence ID" value="NZ_BAAAUC010000012.1"/>
</dbReference>
<reference evidence="2" key="1">
    <citation type="submission" date="2021-01" db="EMBL/GenBank/DDBJ databases">
        <title>Whole genome shotgun sequence of Actinoplanes cyaneus NBRC 14990.</title>
        <authorList>
            <person name="Komaki H."/>
            <person name="Tamura T."/>
        </authorList>
    </citation>
    <scope>NUCLEOTIDE SEQUENCE</scope>
    <source>
        <strain evidence="2">NBRC 14990</strain>
    </source>
</reference>
<organism evidence="2 3">
    <name type="scientific">Actinoplanes cyaneus</name>
    <dbReference type="NCBI Taxonomy" id="52696"/>
    <lineage>
        <taxon>Bacteria</taxon>
        <taxon>Bacillati</taxon>
        <taxon>Actinomycetota</taxon>
        <taxon>Actinomycetes</taxon>
        <taxon>Micromonosporales</taxon>
        <taxon>Micromonosporaceae</taxon>
        <taxon>Actinoplanes</taxon>
    </lineage>
</organism>
<evidence type="ECO:0000313" key="3">
    <source>
        <dbReference type="Proteomes" id="UP000619479"/>
    </source>
</evidence>
<sequence>MSSEPLTTTPVPETTESAETGLLVTMLLLVLLGTAAILFMS</sequence>
<gene>
    <name evidence="2" type="ORF">Acy02nite_38470</name>
</gene>
<keyword evidence="1" id="KW-0812">Transmembrane</keyword>
<keyword evidence="1" id="KW-1133">Transmembrane helix</keyword>
<dbReference type="EMBL" id="BOMH01000028">
    <property type="protein sequence ID" value="GID65966.1"/>
    <property type="molecule type" value="Genomic_DNA"/>
</dbReference>
<keyword evidence="1" id="KW-0472">Membrane</keyword>
<feature type="transmembrane region" description="Helical" evidence="1">
    <location>
        <begin position="20"/>
        <end position="40"/>
    </location>
</feature>
<name>A0A919IK18_9ACTN</name>
<proteinExistence type="predicted"/>
<evidence type="ECO:0000256" key="1">
    <source>
        <dbReference type="SAM" id="Phobius"/>
    </source>
</evidence>